<comment type="caution">
    <text evidence="1">The sequence shown here is derived from an EMBL/GenBank/DDBJ whole genome shotgun (WGS) entry which is preliminary data.</text>
</comment>
<sequence>MVERGLGKGAKIVVTRRWLIHFSTTATGITVTGHQLSATVDAPAKLSAIADIERKRDASDMFPIKLDRTGLITSLTDASSPKSVAEAVDTALRQLKERGEEGQSYADHRSFLMSVNRMTSEQVSRIPTDLFFPAPGSNQTDRAIPLADGQTGKIAIFHTATTRQKSPLLASSEKRIVTTVGPKDRVSSETWTLAPAPWVSARYYFTSSVSRRNA</sequence>
<accession>A0A845AF76</accession>
<keyword evidence="2" id="KW-1185">Reference proteome</keyword>
<dbReference type="OrthoDB" id="7508780at2"/>
<evidence type="ECO:0000313" key="2">
    <source>
        <dbReference type="Proteomes" id="UP000439780"/>
    </source>
</evidence>
<dbReference type="RefSeq" id="WP_160752333.1">
    <property type="nucleotide sequence ID" value="NZ_WTYA01000002.1"/>
</dbReference>
<evidence type="ECO:0000313" key="1">
    <source>
        <dbReference type="EMBL" id="MXP28059.1"/>
    </source>
</evidence>
<reference evidence="1 2" key="1">
    <citation type="submission" date="2019-12" db="EMBL/GenBank/DDBJ databases">
        <title>Genomic-based taxomic classification of the family Erythrobacteraceae.</title>
        <authorList>
            <person name="Xu L."/>
        </authorList>
    </citation>
    <scope>NUCLEOTIDE SEQUENCE [LARGE SCALE GENOMIC DNA]</scope>
    <source>
        <strain evidence="1 2">KEMB 9005-328</strain>
    </source>
</reference>
<dbReference type="EMBL" id="WTYA01000002">
    <property type="protein sequence ID" value="MXP28059.1"/>
    <property type="molecule type" value="Genomic_DNA"/>
</dbReference>
<gene>
    <name evidence="1" type="ORF">GRI58_04385</name>
</gene>
<dbReference type="AlphaFoldDB" id="A0A845AF76"/>
<organism evidence="1 2">
    <name type="scientific">Qipengyuania algicida</name>
    <dbReference type="NCBI Taxonomy" id="1836209"/>
    <lineage>
        <taxon>Bacteria</taxon>
        <taxon>Pseudomonadati</taxon>
        <taxon>Pseudomonadota</taxon>
        <taxon>Alphaproteobacteria</taxon>
        <taxon>Sphingomonadales</taxon>
        <taxon>Erythrobacteraceae</taxon>
        <taxon>Qipengyuania</taxon>
    </lineage>
</organism>
<dbReference type="Proteomes" id="UP000439780">
    <property type="component" value="Unassembled WGS sequence"/>
</dbReference>
<protein>
    <submittedName>
        <fullName evidence="1">Uncharacterized protein</fullName>
    </submittedName>
</protein>
<proteinExistence type="predicted"/>
<name>A0A845AF76_9SPHN</name>